<organism evidence="1 2">
    <name type="scientific">Inhella crocodyli</name>
    <dbReference type="NCBI Taxonomy" id="2499851"/>
    <lineage>
        <taxon>Bacteria</taxon>
        <taxon>Pseudomonadati</taxon>
        <taxon>Pseudomonadota</taxon>
        <taxon>Betaproteobacteria</taxon>
        <taxon>Burkholderiales</taxon>
        <taxon>Sphaerotilaceae</taxon>
        <taxon>Inhella</taxon>
    </lineage>
</organism>
<dbReference type="OrthoDB" id="245568at2"/>
<dbReference type="SUPFAM" id="SSF53850">
    <property type="entry name" value="Periplasmic binding protein-like II"/>
    <property type="match status" value="1"/>
</dbReference>
<dbReference type="Gene3D" id="3.40.190.10">
    <property type="entry name" value="Periplasmic binding protein-like II"/>
    <property type="match status" value="2"/>
</dbReference>
<evidence type="ECO:0000313" key="2">
    <source>
        <dbReference type="Proteomes" id="UP000288587"/>
    </source>
</evidence>
<sequence>MAFGEKIPPFCFPQTASGIEVDVFREALALRGHTLEPLFFPFARVPLEFKAGTVDATMTDLGQDLTQYGGHHGDTAVVYDNVLITLRERALKLRQPRDLDGLRVVSFPGALSRFPAWLEPVRAAGHYSEINDQAVHVRLLMLGRCDVVLSDRTIFRYFVKQAARDPAGPALRPVVEQDFTQVNPLDYRPVFRSTAVRDDFNAGLRLLKANGRFQAIYDRYLRA</sequence>
<accession>A0A3S2WPX4</accession>
<name>A0A3S2WPX4_9BURK</name>
<gene>
    <name evidence="1" type="ORF">EOD73_12580</name>
</gene>
<proteinExistence type="predicted"/>
<reference evidence="1 2" key="1">
    <citation type="submission" date="2019-01" db="EMBL/GenBank/DDBJ databases">
        <authorList>
            <person name="Chen W.-M."/>
        </authorList>
    </citation>
    <scope>NUCLEOTIDE SEQUENCE [LARGE SCALE GENOMIC DNA]</scope>
    <source>
        <strain evidence="1 2">CCP-18</strain>
    </source>
</reference>
<keyword evidence="2" id="KW-1185">Reference proteome</keyword>
<comment type="caution">
    <text evidence="1">The sequence shown here is derived from an EMBL/GenBank/DDBJ whole genome shotgun (WGS) entry which is preliminary data.</text>
</comment>
<evidence type="ECO:0000313" key="1">
    <source>
        <dbReference type="EMBL" id="RVT85099.1"/>
    </source>
</evidence>
<dbReference type="AlphaFoldDB" id="A0A3S2WPX4"/>
<protein>
    <submittedName>
        <fullName evidence="1">Transporter substrate-binding domain-containing protein</fullName>
    </submittedName>
</protein>
<dbReference type="Proteomes" id="UP000288587">
    <property type="component" value="Unassembled WGS sequence"/>
</dbReference>
<dbReference type="EMBL" id="SACM01000003">
    <property type="protein sequence ID" value="RVT85099.1"/>
    <property type="molecule type" value="Genomic_DNA"/>
</dbReference>